<keyword evidence="4" id="KW-1185">Reference proteome</keyword>
<evidence type="ECO:0000313" key="3">
    <source>
        <dbReference type="EMBL" id="MBC8599448.1"/>
    </source>
</evidence>
<feature type="compositionally biased region" description="Low complexity" evidence="1">
    <location>
        <begin position="189"/>
        <end position="201"/>
    </location>
</feature>
<sequence>MAKVDNPGIWEKIQKNVQETERLMGQKKYNQSMIKARQTLEYMVKLKCDQAGIVESSLDHMIHELYDGQWISKSTAEHYLQILSIGNKAAREGDNSAYNANQAYHVLSQEIYSFTDADKAAPRPRRSQTQSRQAGSRKKQPSRGGLGLNPADMVKLLVPVVLIVVLVLVIRLLTPDKDPTDETVASIPTTAATTEATTAEAPTEETSAETVSYKTTDTLNVRKEPSTDADRIGKLDPGASVEYIRDHDDFWAVILYNDQEAYVAKQYLTAGE</sequence>
<dbReference type="SMART" id="SM00287">
    <property type="entry name" value="SH3b"/>
    <property type="match status" value="1"/>
</dbReference>
<gene>
    <name evidence="3" type="ORF">H8708_09465</name>
</gene>
<dbReference type="PROSITE" id="PS51781">
    <property type="entry name" value="SH3B"/>
    <property type="match status" value="1"/>
</dbReference>
<dbReference type="Gene3D" id="2.30.30.40">
    <property type="entry name" value="SH3 Domains"/>
    <property type="match status" value="1"/>
</dbReference>
<dbReference type="RefSeq" id="WP_022274268.1">
    <property type="nucleotide sequence ID" value="NZ_JACRTJ010000019.1"/>
</dbReference>
<feature type="region of interest" description="Disordered" evidence="1">
    <location>
        <begin position="117"/>
        <end position="146"/>
    </location>
</feature>
<dbReference type="Proteomes" id="UP000647491">
    <property type="component" value="Unassembled WGS sequence"/>
</dbReference>
<accession>A0ABR7NTJ6</accession>
<feature type="region of interest" description="Disordered" evidence="1">
    <location>
        <begin position="179"/>
        <end position="212"/>
    </location>
</feature>
<reference evidence="3 4" key="1">
    <citation type="submission" date="2020-08" db="EMBL/GenBank/DDBJ databases">
        <title>Genome public.</title>
        <authorList>
            <person name="Liu C."/>
            <person name="Sun Q."/>
        </authorList>
    </citation>
    <scope>NUCLEOTIDE SEQUENCE [LARGE SCALE GENOMIC DNA]</scope>
    <source>
        <strain evidence="3 4">BX10</strain>
    </source>
</reference>
<protein>
    <submittedName>
        <fullName evidence="3">SH3 domain-containing protein</fullName>
    </submittedName>
</protein>
<dbReference type="Pfam" id="PF08239">
    <property type="entry name" value="SH3_3"/>
    <property type="match status" value="1"/>
</dbReference>
<evidence type="ECO:0000259" key="2">
    <source>
        <dbReference type="PROSITE" id="PS51781"/>
    </source>
</evidence>
<evidence type="ECO:0000256" key="1">
    <source>
        <dbReference type="SAM" id="MobiDB-lite"/>
    </source>
</evidence>
<proteinExistence type="predicted"/>
<dbReference type="EMBL" id="JACRTJ010000019">
    <property type="protein sequence ID" value="MBC8599448.1"/>
    <property type="molecule type" value="Genomic_DNA"/>
</dbReference>
<comment type="caution">
    <text evidence="3">The sequence shown here is derived from an EMBL/GenBank/DDBJ whole genome shotgun (WGS) entry which is preliminary data.</text>
</comment>
<name>A0ABR7NTJ6_9FIRM</name>
<feature type="domain" description="SH3b" evidence="2">
    <location>
        <begin position="209"/>
        <end position="272"/>
    </location>
</feature>
<evidence type="ECO:0000313" key="4">
    <source>
        <dbReference type="Proteomes" id="UP000647491"/>
    </source>
</evidence>
<dbReference type="InterPro" id="IPR003646">
    <property type="entry name" value="SH3-like_bac-type"/>
</dbReference>
<organism evidence="3 4">
    <name type="scientific">Enterocloster hominis</name>
    <name type="common">ex Liu et al. 2021</name>
    <dbReference type="NCBI Taxonomy" id="2763663"/>
    <lineage>
        <taxon>Bacteria</taxon>
        <taxon>Bacillati</taxon>
        <taxon>Bacillota</taxon>
        <taxon>Clostridia</taxon>
        <taxon>Lachnospirales</taxon>
        <taxon>Lachnospiraceae</taxon>
        <taxon>Enterocloster</taxon>
    </lineage>
</organism>